<evidence type="ECO:0000313" key="2">
    <source>
        <dbReference type="Proteomes" id="UP000594842"/>
    </source>
</evidence>
<sequence>MSDAPITNRPAAIADLDSIWDGRTSHAILDVHDTGRLAKIPGALAALGELLDKLNNEVDYNDAPSLERVTVTGDGGSISVKQELADDEAEKLLKSRQAAYDRGLELWQKYLDDGTMPTSKYVWDYYLRREQIETQAPKVGD</sequence>
<organism evidence="1 2">
    <name type="scientific">Gordonia phage Dexdert</name>
    <dbReference type="NCBI Taxonomy" id="2794946"/>
    <lineage>
        <taxon>Viruses</taxon>
        <taxon>Duplodnaviria</taxon>
        <taxon>Heunggongvirae</taxon>
        <taxon>Uroviricota</taxon>
        <taxon>Caudoviricetes</taxon>
        <taxon>Stackebrandtviridae</taxon>
        <taxon>Schenleyvirinae</taxon>
        <taxon>Dexdertvirus</taxon>
        <taxon>Dexdertvirus dexdert</taxon>
    </lineage>
</organism>
<protein>
    <submittedName>
        <fullName evidence="1">Uncharacterized protein</fullName>
    </submittedName>
</protein>
<proteinExistence type="predicted"/>
<dbReference type="Proteomes" id="UP000594842">
    <property type="component" value="Segment"/>
</dbReference>
<dbReference type="InterPro" id="IPR055855">
    <property type="entry name" value="DUF7432"/>
</dbReference>
<reference evidence="1 2" key="1">
    <citation type="submission" date="2020-12" db="EMBL/GenBank/DDBJ databases">
        <authorList>
            <person name="Kaganovsky A.M."/>
            <person name="Abad L.A."/>
            <person name="Hancock A.M."/>
            <person name="Wiggins Z.F."/>
            <person name="Bellamy Z.J."/>
            <person name="Moore L.A."/>
            <person name="Neal J.P."/>
            <person name="Poydras T.E."/>
            <person name="Timmer K."/>
            <person name="DeJong R."/>
            <person name="Gissendanner C.R."/>
            <person name="Findley A.M."/>
            <person name="Garlena R.A."/>
            <person name="Russell D.A."/>
            <person name="Jacobs-Sera D."/>
            <person name="Hatfull G.F."/>
        </authorList>
    </citation>
    <scope>NUCLEOTIDE SEQUENCE [LARGE SCALE GENOMIC DNA]</scope>
</reference>
<dbReference type="Pfam" id="PF24211">
    <property type="entry name" value="DUF7432"/>
    <property type="match status" value="1"/>
</dbReference>
<keyword evidence="2" id="KW-1185">Reference proteome</keyword>
<name>A0A7T1NWF6_9CAUD</name>
<dbReference type="GeneID" id="63025917"/>
<dbReference type="EMBL" id="MW314849">
    <property type="protein sequence ID" value="QPO17040.1"/>
    <property type="molecule type" value="Genomic_DNA"/>
</dbReference>
<dbReference type="KEGG" id="vg:63025917"/>
<accession>A0A7T1NWF6</accession>
<gene>
    <name evidence="1" type="primary">43</name>
    <name evidence="1" type="ORF">SEA_DEXDERT_43</name>
</gene>
<evidence type="ECO:0000313" key="1">
    <source>
        <dbReference type="EMBL" id="QPO17040.1"/>
    </source>
</evidence>
<dbReference type="RefSeq" id="YP_010001423.1">
    <property type="nucleotide sequence ID" value="NC_053210.1"/>
</dbReference>